<evidence type="ECO:0000256" key="2">
    <source>
        <dbReference type="ARBA" id="ARBA00022598"/>
    </source>
</evidence>
<evidence type="ECO:0000256" key="3">
    <source>
        <dbReference type="ARBA" id="ARBA00022741"/>
    </source>
</evidence>
<gene>
    <name evidence="5" type="ORF">GII30_13455</name>
</gene>
<dbReference type="EMBL" id="CP045810">
    <property type="protein sequence ID" value="QHN42022.1"/>
    <property type="molecule type" value="Genomic_DNA"/>
</dbReference>
<dbReference type="RefSeq" id="WP_005187596.1">
    <property type="nucleotide sequence ID" value="NZ_CP045804.1"/>
</dbReference>
<dbReference type="GO" id="GO:0005324">
    <property type="term" value="F:long-chain fatty acid transmembrane transporter activity"/>
    <property type="evidence" value="ECO:0007669"/>
    <property type="project" value="TreeGrafter"/>
</dbReference>
<dbReference type="Gene3D" id="3.40.50.12780">
    <property type="entry name" value="N-terminal domain of ligase-like"/>
    <property type="match status" value="1"/>
</dbReference>
<sequence length="1003" mass="107851">MVGFGIPGVGAAVERVLATAQNGLEVLRFGALDTGTEPTPFIVVENERMFRLRRYFPDDPGTGPHVLLIPPLMVAANVYDVTQDNGAVSILHEQGIIPWVIDFGSPDAEEGGLERTLADHVLAVSRAIDIVVETTGRDIHLAGYSQGGMFAYQAASYRHSKNITSITTYGSPVDVLGGLPMHVPASIAAPVSEFLADNVVSKLWIPGWMSRTGFQLLDPVKTIKGRIDFLRKLHDRDALLPREEARRFLEVDGWVAWSGPAIAELLRQFVAHNRMMSGGFVIDGDLVSLTELTMPILAFVGTADDIGQPVAVRGIARAASNAEVYESTMPVGHFGLVVGSAAGAHSWPVTAEWINWHDGAGPRPEVIEKMAETPERGQGSGVSLSSRLTHGFGSVAMAGANLTKEVADAAGSIQRTATAVARESVRSVPMMLSRMGQIQPDTRVSLGKLMSENNRRSGDKELFLFENRVLTHAQVNTRIDNVVKGLIHCGIRPGAPVGVLMETRPSALVVVAALSRLGAVAVMLSPDGDLGEMLRVAHCPAVVTDPDNLDAARAGCDHILVLGGGSGQSRQIAEADGTTVVDMEQIDPDAVHVPSWYRRDPGVAGDVAFILFTRSGGKLNPWRVTNHRFAISAFGAASAAALTDRDTVYCLPPLHHASGLLTTLGATVAGRSRIALSNAIEPETFATEVDRYGVTVVSYTWSMLREVIRADDLQINRYNPIRLFMGSGMPGGLWDDVIETFPRARVLEFFATADGSVILANVAGDKPGAMGQPLPGTSTVELAAYDVVKDRLIIDDSGFVRKADVGMPGLLLSRSSHRFDNNGTVLRGVFARGDRWEVVGQLFVRDVDDDLWLVSAVDRVIRSADGALFCPPVEYHLSQVNGVDQVAAYAVGKPGKQIMVAALTLREEASADSLTVTTLRLALGEIPAALRPHLICVVDEIPVSSSYRPLAAVLAAQGIPEPGSKVWYRDDEGRYRRYTANVAAEIDWTNRTLGRRDEPSASR</sequence>
<reference evidence="5" key="1">
    <citation type="journal article" date="2021" name="Nat. Microbiol.">
        <title>Cocultivation of an ultrasmall environmental parasitic bacterium with lytic ability against bacteria associated with wastewater foams.</title>
        <authorList>
            <person name="Batinovic S."/>
            <person name="Rose J.J.A."/>
            <person name="Ratcliffe J."/>
            <person name="Seviour R.J."/>
            <person name="Petrovski S."/>
        </authorList>
    </citation>
    <scope>NUCLEOTIDE SEQUENCE</scope>
    <source>
        <strain evidence="5">CON44</strain>
    </source>
</reference>
<name>A0A857L3P3_9ACTN</name>
<keyword evidence="3" id="KW-0547">Nucleotide-binding</keyword>
<dbReference type="NCBIfam" id="NF005898">
    <property type="entry name" value="PRK07868.1"/>
    <property type="match status" value="1"/>
</dbReference>
<dbReference type="GO" id="GO:0005886">
    <property type="term" value="C:plasma membrane"/>
    <property type="evidence" value="ECO:0007669"/>
    <property type="project" value="TreeGrafter"/>
</dbReference>
<dbReference type="InterPro" id="IPR000873">
    <property type="entry name" value="AMP-dep_synth/lig_dom"/>
</dbReference>
<dbReference type="GO" id="GO:0044539">
    <property type="term" value="P:long-chain fatty acid import into cell"/>
    <property type="evidence" value="ECO:0007669"/>
    <property type="project" value="TreeGrafter"/>
</dbReference>
<dbReference type="GO" id="GO:0004467">
    <property type="term" value="F:long-chain fatty acid-CoA ligase activity"/>
    <property type="evidence" value="ECO:0007669"/>
    <property type="project" value="TreeGrafter"/>
</dbReference>
<evidence type="ECO:0000313" key="5">
    <source>
        <dbReference type="EMBL" id="QHN42022.1"/>
    </source>
</evidence>
<evidence type="ECO:0000256" key="4">
    <source>
        <dbReference type="ARBA" id="ARBA00022840"/>
    </source>
</evidence>
<dbReference type="InterPro" id="IPR042099">
    <property type="entry name" value="ANL_N_sf"/>
</dbReference>
<keyword evidence="4" id="KW-0067">ATP-binding</keyword>
<dbReference type="SUPFAM" id="SSF53474">
    <property type="entry name" value="alpha/beta-Hydrolases"/>
    <property type="match status" value="1"/>
</dbReference>
<dbReference type="Gene3D" id="3.40.50.1820">
    <property type="entry name" value="alpha/beta hydrolase"/>
    <property type="match status" value="1"/>
</dbReference>
<dbReference type="PANTHER" id="PTHR43107">
    <property type="entry name" value="LONG-CHAIN FATTY ACID TRANSPORT PROTEIN"/>
    <property type="match status" value="1"/>
</dbReference>
<accession>A0A857L3P3</accession>
<dbReference type="InterPro" id="IPR029058">
    <property type="entry name" value="AB_hydrolase_fold"/>
</dbReference>
<protein>
    <submittedName>
        <fullName evidence="5">AMP-binding protein</fullName>
    </submittedName>
</protein>
<dbReference type="InterPro" id="IPR045851">
    <property type="entry name" value="AMP-bd_C_sf"/>
</dbReference>
<proteinExistence type="inferred from homology"/>
<dbReference type="AlphaFoldDB" id="A0A857L3P3"/>
<keyword evidence="2" id="KW-0436">Ligase</keyword>
<dbReference type="Gene3D" id="3.30.300.30">
    <property type="match status" value="1"/>
</dbReference>
<evidence type="ECO:0000256" key="1">
    <source>
        <dbReference type="ARBA" id="ARBA00006432"/>
    </source>
</evidence>
<organism evidence="5">
    <name type="scientific">Gordonia amarae</name>
    <dbReference type="NCBI Taxonomy" id="36821"/>
    <lineage>
        <taxon>Bacteria</taxon>
        <taxon>Bacillati</taxon>
        <taxon>Actinomycetota</taxon>
        <taxon>Actinomycetes</taxon>
        <taxon>Mycobacteriales</taxon>
        <taxon>Gordoniaceae</taxon>
        <taxon>Gordonia</taxon>
    </lineage>
</organism>
<dbReference type="SUPFAM" id="SSF56801">
    <property type="entry name" value="Acetyl-CoA synthetase-like"/>
    <property type="match status" value="1"/>
</dbReference>
<comment type="similarity">
    <text evidence="1">Belongs to the ATP-dependent AMP-binding enzyme family.</text>
</comment>
<dbReference type="Pfam" id="PF00501">
    <property type="entry name" value="AMP-binding"/>
    <property type="match status" value="1"/>
</dbReference>
<dbReference type="PANTHER" id="PTHR43107:SF15">
    <property type="entry name" value="FATTY ACID TRANSPORT PROTEIN 3, ISOFORM A"/>
    <property type="match status" value="1"/>
</dbReference>
<dbReference type="GO" id="GO:0005524">
    <property type="term" value="F:ATP binding"/>
    <property type="evidence" value="ECO:0007669"/>
    <property type="project" value="UniProtKB-KW"/>
</dbReference>